<evidence type="ECO:0008006" key="3">
    <source>
        <dbReference type="Google" id="ProtNLM"/>
    </source>
</evidence>
<dbReference type="EMBL" id="JBEPMC010000002">
    <property type="protein sequence ID" value="MET3577939.1"/>
    <property type="molecule type" value="Genomic_DNA"/>
</dbReference>
<reference evidence="1 2" key="1">
    <citation type="submission" date="2024-06" db="EMBL/GenBank/DDBJ databases">
        <title>Genomic Encyclopedia of Type Strains, Phase IV (KMG-IV): sequencing the most valuable type-strain genomes for metagenomic binning, comparative biology and taxonomic classification.</title>
        <authorList>
            <person name="Goeker M."/>
        </authorList>
    </citation>
    <scope>NUCLEOTIDE SEQUENCE [LARGE SCALE GENOMIC DNA]</scope>
    <source>
        <strain evidence="1 2">DSM 100022</strain>
    </source>
</reference>
<evidence type="ECO:0000313" key="1">
    <source>
        <dbReference type="EMBL" id="MET3577939.1"/>
    </source>
</evidence>
<gene>
    <name evidence="1" type="ORF">ABID19_000956</name>
</gene>
<organism evidence="1 2">
    <name type="scientific">Mesorhizobium robiniae</name>
    <dbReference type="NCBI Taxonomy" id="559315"/>
    <lineage>
        <taxon>Bacteria</taxon>
        <taxon>Pseudomonadati</taxon>
        <taxon>Pseudomonadota</taxon>
        <taxon>Alphaproteobacteria</taxon>
        <taxon>Hyphomicrobiales</taxon>
        <taxon>Phyllobacteriaceae</taxon>
        <taxon>Mesorhizobium</taxon>
    </lineage>
</organism>
<sequence>MSEMLTPTTFESFRVYSLDTTARVDEALDLIADVEDQRVPRAVLDPVIEEMKWSFAKDPAVRSLAADEIESLITLLGTSFSLDDFASHLWLIEKLIADKYKATLERLLLELFDQPRQRMDYRKLVGFYCSHLLNLGYERNHIRHVVDETFFEKTVVRMGRKTLEKFLSKFDGKNRRYIVRVGVTRDLGNYLRGLDFNAFQRVAGSACEPTLDENTNKDVLAWVFEWTADTLDPEAAMDSAYQFLSAQRAISFLDPYGMHCEWGDTMHITLHRAKSGEAITKTDFLENKPRPLPLKKNLRVTRARTISNYAADIARNFDETSTERLLSSIRTAALARTSFNPENRLISLWSAIEVLLSEPREVARIVHYAKLIVPCIVMRHTRRQVIAVYNELLPRYRNRLNKITREMETEAHGQDAFAELVFLEENVEYQKRLCGLLSDNPLALHRVYKLQRDYKNIGAVNGTMDDHYNRVRWQIHRVYRARNQLVHAGLMPSYLESVILNLAEYYRSAVVTIVGRAKKEEELSDIDQVVSEIGIKYRILRNFFRKAKADTSLTKEHVSKLMDTK</sequence>
<comment type="caution">
    <text evidence="1">The sequence shown here is derived from an EMBL/GenBank/DDBJ whole genome shotgun (WGS) entry which is preliminary data.</text>
</comment>
<keyword evidence="2" id="KW-1185">Reference proteome</keyword>
<protein>
    <recommendedName>
        <fullName evidence="3">Apea-like HEPN domain-containing protein</fullName>
    </recommendedName>
</protein>
<name>A0ABV2GI38_9HYPH</name>
<evidence type="ECO:0000313" key="2">
    <source>
        <dbReference type="Proteomes" id="UP001549204"/>
    </source>
</evidence>
<accession>A0ABV2GI38</accession>
<proteinExistence type="predicted"/>
<dbReference type="RefSeq" id="WP_354488391.1">
    <property type="nucleotide sequence ID" value="NZ_JBEPMC010000002.1"/>
</dbReference>
<dbReference type="Proteomes" id="UP001549204">
    <property type="component" value="Unassembled WGS sequence"/>
</dbReference>